<comment type="caution">
    <text evidence="2">The sequence shown here is derived from an EMBL/GenBank/DDBJ whole genome shotgun (WGS) entry which is preliminary data.</text>
</comment>
<gene>
    <name evidence="2" type="ORF">FD16_GL001839</name>
</gene>
<organism evidence="2 3">
    <name type="scientific">Paucilactobacillus suebicus DSM 5007 = KCTC 3549</name>
    <dbReference type="NCBI Taxonomy" id="1423807"/>
    <lineage>
        <taxon>Bacteria</taxon>
        <taxon>Bacillati</taxon>
        <taxon>Bacillota</taxon>
        <taxon>Bacilli</taxon>
        <taxon>Lactobacillales</taxon>
        <taxon>Lactobacillaceae</taxon>
        <taxon>Paucilactobacillus</taxon>
    </lineage>
</organism>
<dbReference type="EMBL" id="AZGF01000044">
    <property type="protein sequence ID" value="KRM09342.1"/>
    <property type="molecule type" value="Genomic_DNA"/>
</dbReference>
<evidence type="ECO:0000313" key="2">
    <source>
        <dbReference type="EMBL" id="KRM09342.1"/>
    </source>
</evidence>
<name>A0A0R1VUA5_9LACO</name>
<feature type="transmembrane region" description="Helical" evidence="1">
    <location>
        <begin position="5"/>
        <end position="21"/>
    </location>
</feature>
<keyword evidence="3" id="KW-1185">Reference proteome</keyword>
<dbReference type="STRING" id="1423807.FD16_GL001839"/>
<keyword evidence="1" id="KW-0812">Transmembrane</keyword>
<protein>
    <submittedName>
        <fullName evidence="2">Uncharacterized protein</fullName>
    </submittedName>
</protein>
<reference evidence="2 3" key="1">
    <citation type="journal article" date="2015" name="Genome Announc.">
        <title>Expanding the biotechnology potential of lactobacilli through comparative genomics of 213 strains and associated genera.</title>
        <authorList>
            <person name="Sun Z."/>
            <person name="Harris H.M."/>
            <person name="McCann A."/>
            <person name="Guo C."/>
            <person name="Argimon S."/>
            <person name="Zhang W."/>
            <person name="Yang X."/>
            <person name="Jeffery I.B."/>
            <person name="Cooney J.C."/>
            <person name="Kagawa T.F."/>
            <person name="Liu W."/>
            <person name="Song Y."/>
            <person name="Salvetti E."/>
            <person name="Wrobel A."/>
            <person name="Rasinkangas P."/>
            <person name="Parkhill J."/>
            <person name="Rea M.C."/>
            <person name="O'Sullivan O."/>
            <person name="Ritari J."/>
            <person name="Douillard F.P."/>
            <person name="Paul Ross R."/>
            <person name="Yang R."/>
            <person name="Briner A.E."/>
            <person name="Felis G.E."/>
            <person name="de Vos W.M."/>
            <person name="Barrangou R."/>
            <person name="Klaenhammer T.R."/>
            <person name="Caufield P.W."/>
            <person name="Cui Y."/>
            <person name="Zhang H."/>
            <person name="O'Toole P.W."/>
        </authorList>
    </citation>
    <scope>NUCLEOTIDE SEQUENCE [LARGE SCALE GENOMIC DNA]</scope>
    <source>
        <strain evidence="2 3">DSM 5007</strain>
    </source>
</reference>
<evidence type="ECO:0000256" key="1">
    <source>
        <dbReference type="SAM" id="Phobius"/>
    </source>
</evidence>
<sequence>MSKTVSLFFFVFYLVLFGVVLSKHNMIAMLMMATGMLLEACINLVYAFSNKR</sequence>
<dbReference type="RefSeq" id="WP_010623032.1">
    <property type="nucleotide sequence ID" value="NZ_AZGF01000044.1"/>
</dbReference>
<evidence type="ECO:0000313" key="3">
    <source>
        <dbReference type="Proteomes" id="UP000051820"/>
    </source>
</evidence>
<dbReference type="PATRIC" id="fig|1423807.3.peg.1884"/>
<proteinExistence type="predicted"/>
<dbReference type="AlphaFoldDB" id="A0A0R1VUA5"/>
<keyword evidence="1" id="KW-1133">Transmembrane helix</keyword>
<keyword evidence="1" id="KW-0472">Membrane</keyword>
<feature type="transmembrane region" description="Helical" evidence="1">
    <location>
        <begin position="27"/>
        <end position="48"/>
    </location>
</feature>
<dbReference type="Proteomes" id="UP000051820">
    <property type="component" value="Unassembled WGS sequence"/>
</dbReference>
<accession>A0A0R1VUA5</accession>
<dbReference type="Gene3D" id="1.10.287.3510">
    <property type="match status" value="1"/>
</dbReference>